<dbReference type="InterPro" id="IPR000477">
    <property type="entry name" value="RT_dom"/>
</dbReference>
<dbReference type="InterPro" id="IPR043502">
    <property type="entry name" value="DNA/RNA_pol_sf"/>
</dbReference>
<comment type="caution">
    <text evidence="2">The sequence shown here is derived from an EMBL/GenBank/DDBJ whole genome shotgun (WGS) entry which is preliminary data.</text>
</comment>
<protein>
    <recommendedName>
        <fullName evidence="1">Reverse transcriptase domain-containing protein</fullName>
    </recommendedName>
</protein>
<name>A0AA38J245_9CUCU</name>
<dbReference type="PANTHER" id="PTHR47510:SF3">
    <property type="entry name" value="ENDO_EXONUCLEASE_PHOSPHATASE DOMAIN-CONTAINING PROTEIN"/>
    <property type="match status" value="1"/>
</dbReference>
<dbReference type="SUPFAM" id="SSF56672">
    <property type="entry name" value="DNA/RNA polymerases"/>
    <property type="match status" value="1"/>
</dbReference>
<feature type="domain" description="Reverse transcriptase" evidence="1">
    <location>
        <begin position="168"/>
        <end position="328"/>
    </location>
</feature>
<evidence type="ECO:0000313" key="3">
    <source>
        <dbReference type="Proteomes" id="UP001168821"/>
    </source>
</evidence>
<accession>A0AA38J245</accession>
<organism evidence="2 3">
    <name type="scientific">Zophobas morio</name>
    <dbReference type="NCBI Taxonomy" id="2755281"/>
    <lineage>
        <taxon>Eukaryota</taxon>
        <taxon>Metazoa</taxon>
        <taxon>Ecdysozoa</taxon>
        <taxon>Arthropoda</taxon>
        <taxon>Hexapoda</taxon>
        <taxon>Insecta</taxon>
        <taxon>Pterygota</taxon>
        <taxon>Neoptera</taxon>
        <taxon>Endopterygota</taxon>
        <taxon>Coleoptera</taxon>
        <taxon>Polyphaga</taxon>
        <taxon>Cucujiformia</taxon>
        <taxon>Tenebrionidae</taxon>
        <taxon>Zophobas</taxon>
    </lineage>
</organism>
<dbReference type="AlphaFoldDB" id="A0AA38J245"/>
<dbReference type="EMBL" id="JALNTZ010000001">
    <property type="protein sequence ID" value="KAJ3665853.1"/>
    <property type="molecule type" value="Genomic_DNA"/>
</dbReference>
<dbReference type="Pfam" id="PF00078">
    <property type="entry name" value="RVT_1"/>
    <property type="match status" value="1"/>
</dbReference>
<dbReference type="GO" id="GO:0071897">
    <property type="term" value="P:DNA biosynthetic process"/>
    <property type="evidence" value="ECO:0007669"/>
    <property type="project" value="UniProtKB-ARBA"/>
</dbReference>
<gene>
    <name evidence="2" type="ORF">Zmor_001320</name>
</gene>
<proteinExistence type="predicted"/>
<sequence length="328" mass="37547">MVRTKRAVWRAFKRSGNENDYKAHRNFSNNLSVTLREARIAYEKQLADSTDTKRFYRHIRNKLSGPLSTLQLRDDYDKITDDCATVVNIFAYTFCKTFTLETDNTLPSAIITKPNVSLDSTEFPEDVICNKLKKLKLSKSPGPDAITASVLAHCAECLCLPLSLLMKQSFTSGILRFDWKTAIMRPIFKKGDKFNPCNYRPISLTSLIVKTMQSIIYEALIKFLLDQHLIPVEQHRLLPGKSTISNLLFCLSDWTRRYDSGVRVDVVYLDYSKAFDRVSKRRLFAKLENLGIVRDLLHWIGAFLSNRTFRVRVGDAISEHIPVLSGVP</sequence>
<evidence type="ECO:0000259" key="1">
    <source>
        <dbReference type="PROSITE" id="PS50878"/>
    </source>
</evidence>
<keyword evidence="3" id="KW-1185">Reference proteome</keyword>
<dbReference type="PROSITE" id="PS50878">
    <property type="entry name" value="RT_POL"/>
    <property type="match status" value="1"/>
</dbReference>
<evidence type="ECO:0000313" key="2">
    <source>
        <dbReference type="EMBL" id="KAJ3665853.1"/>
    </source>
</evidence>
<reference evidence="2" key="1">
    <citation type="journal article" date="2023" name="G3 (Bethesda)">
        <title>Whole genome assemblies of Zophobas morio and Tenebrio molitor.</title>
        <authorList>
            <person name="Kaur S."/>
            <person name="Stinson S.A."/>
            <person name="diCenzo G.C."/>
        </authorList>
    </citation>
    <scope>NUCLEOTIDE SEQUENCE</scope>
    <source>
        <strain evidence="2">QUZm001</strain>
    </source>
</reference>
<dbReference type="PANTHER" id="PTHR47510">
    <property type="entry name" value="REVERSE TRANSCRIPTASE DOMAIN-CONTAINING PROTEIN"/>
    <property type="match status" value="1"/>
</dbReference>
<dbReference type="Proteomes" id="UP001168821">
    <property type="component" value="Unassembled WGS sequence"/>
</dbReference>